<accession>A0A0M3R9J6</accession>
<reference evidence="1 2" key="2">
    <citation type="journal article" date="2016" name="Int. J. Syst. Evol. Microbiol.">
        <title>Bacillus gobiensis sp. nov., isolated from a soil sample.</title>
        <authorList>
            <person name="Liu B."/>
            <person name="Liu G.H."/>
            <person name="Cetin S."/>
            <person name="Schumann P."/>
            <person name="Pan Z.Z."/>
            <person name="Chen Q.Q."/>
        </authorList>
    </citation>
    <scope>NUCLEOTIDE SEQUENCE [LARGE SCALE GENOMIC DNA]</scope>
    <source>
        <strain evidence="1 2">FJAT-4402</strain>
    </source>
</reference>
<dbReference type="EMBL" id="CP012600">
    <property type="protein sequence ID" value="ALC81552.1"/>
    <property type="molecule type" value="Genomic_DNA"/>
</dbReference>
<name>A0A0M3R9J6_9BACI</name>
<reference evidence="2" key="1">
    <citation type="submission" date="2015-08" db="EMBL/GenBank/DDBJ databases">
        <title>Genome sequencing project for genomic taxonomy and phylogenomics of Bacillus-like bacteria.</title>
        <authorList>
            <person name="Liu B."/>
            <person name="Wang J."/>
            <person name="Zhu Y."/>
            <person name="Liu G."/>
            <person name="Chen Q."/>
            <person name="Chen Z."/>
            <person name="Lan J."/>
            <person name="Che J."/>
            <person name="Ge C."/>
            <person name="Shi H."/>
            <person name="Pan Z."/>
            <person name="Liu X."/>
        </authorList>
    </citation>
    <scope>NUCLEOTIDE SEQUENCE [LARGE SCALE GENOMIC DNA]</scope>
    <source>
        <strain evidence="2">FJAT-4402</strain>
    </source>
</reference>
<dbReference type="PATRIC" id="fig|1441095.3.peg.1766"/>
<proteinExistence type="predicted"/>
<dbReference type="AlphaFoldDB" id="A0A0M3R9J6"/>
<gene>
    <name evidence="1" type="ORF">AM592_08030</name>
</gene>
<evidence type="ECO:0000313" key="1">
    <source>
        <dbReference type="EMBL" id="ALC81552.1"/>
    </source>
</evidence>
<dbReference type="Proteomes" id="UP000067625">
    <property type="component" value="Chromosome"/>
</dbReference>
<sequence length="136" mass="15901">MSVYLLTGGGVRKMNLPQQKATHHEVIRMEKFNADLNEARLHAINLLEEIENKPRAITAIRKVLRCYENLLRNIKPATKYGYLRHFYRDIEREAGREFSDVQSMLESILTGDNNAFNRCYERYVSLLSSDNTSIRH</sequence>
<dbReference type="STRING" id="1441095.AM592_08030"/>
<protein>
    <submittedName>
        <fullName evidence="1">Uncharacterized protein</fullName>
    </submittedName>
</protein>
<keyword evidence="2" id="KW-1185">Reference proteome</keyword>
<evidence type="ECO:0000313" key="2">
    <source>
        <dbReference type="Proteomes" id="UP000067625"/>
    </source>
</evidence>
<organism evidence="1 2">
    <name type="scientific">Bacillus gobiensis</name>
    <dbReference type="NCBI Taxonomy" id="1441095"/>
    <lineage>
        <taxon>Bacteria</taxon>
        <taxon>Bacillati</taxon>
        <taxon>Bacillota</taxon>
        <taxon>Bacilli</taxon>
        <taxon>Bacillales</taxon>
        <taxon>Bacillaceae</taxon>
        <taxon>Bacillus</taxon>
    </lineage>
</organism>
<dbReference type="RefSeq" id="WP_053603311.1">
    <property type="nucleotide sequence ID" value="NZ_CP012600.1"/>
</dbReference>